<protein>
    <submittedName>
        <fullName evidence="2">DUF6265 family protein</fullName>
    </submittedName>
</protein>
<evidence type="ECO:0000313" key="3">
    <source>
        <dbReference type="Proteomes" id="UP001165342"/>
    </source>
</evidence>
<name>A0ABT0S4M4_9SPHN</name>
<feature type="domain" description="DUF6265" evidence="1">
    <location>
        <begin position="20"/>
        <end position="125"/>
    </location>
</feature>
<accession>A0ABT0S4M4</accession>
<sequence>MILTLLILANAANAELPMPSFLAGCWEEKRTDGWTEECWTSARGGLMIGSGRDGAADSVRHWEWMRIQKTADGSVTLYGSPKGATPVAFQATASDGRSITFLNASHDYPQRVTYRLTESGLRAEISLADGSRPNRWNYQRPDRPSAD</sequence>
<evidence type="ECO:0000313" key="2">
    <source>
        <dbReference type="EMBL" id="MCL6730573.1"/>
    </source>
</evidence>
<comment type="caution">
    <text evidence="2">The sequence shown here is derived from an EMBL/GenBank/DDBJ whole genome shotgun (WGS) entry which is preliminary data.</text>
</comment>
<dbReference type="InterPro" id="IPR046232">
    <property type="entry name" value="DUF6265"/>
</dbReference>
<reference evidence="2" key="1">
    <citation type="submission" date="2022-05" db="EMBL/GenBank/DDBJ databases">
        <authorList>
            <person name="Jo J.-H."/>
            <person name="Im W.-T."/>
        </authorList>
    </citation>
    <scope>NUCLEOTIDE SEQUENCE</scope>
    <source>
        <strain evidence="2">SE220</strain>
    </source>
</reference>
<dbReference type="Pfam" id="PF19780">
    <property type="entry name" value="DUF6265"/>
    <property type="match status" value="1"/>
</dbReference>
<dbReference type="Proteomes" id="UP001165342">
    <property type="component" value="Unassembled WGS sequence"/>
</dbReference>
<dbReference type="RefSeq" id="WP_249832051.1">
    <property type="nucleotide sequence ID" value="NZ_JAMGBE010000003.1"/>
</dbReference>
<keyword evidence="3" id="KW-1185">Reference proteome</keyword>
<gene>
    <name evidence="2" type="ORF">LZ538_11000</name>
</gene>
<organism evidence="2 3">
    <name type="scientific">Sphingomonas hankyongi</name>
    <dbReference type="NCBI Taxonomy" id="2908209"/>
    <lineage>
        <taxon>Bacteria</taxon>
        <taxon>Pseudomonadati</taxon>
        <taxon>Pseudomonadota</taxon>
        <taxon>Alphaproteobacteria</taxon>
        <taxon>Sphingomonadales</taxon>
        <taxon>Sphingomonadaceae</taxon>
        <taxon>Sphingomonas</taxon>
    </lineage>
</organism>
<evidence type="ECO:0000259" key="1">
    <source>
        <dbReference type="Pfam" id="PF19780"/>
    </source>
</evidence>
<proteinExistence type="predicted"/>
<dbReference type="EMBL" id="JAMGBE010000003">
    <property type="protein sequence ID" value="MCL6730573.1"/>
    <property type="molecule type" value="Genomic_DNA"/>
</dbReference>